<dbReference type="EMBL" id="SRLO01000596">
    <property type="protein sequence ID" value="TNN51061.1"/>
    <property type="molecule type" value="Genomic_DNA"/>
</dbReference>
<reference evidence="2 3" key="1">
    <citation type="submission" date="2019-03" db="EMBL/GenBank/DDBJ databases">
        <title>First draft genome of Liparis tanakae, snailfish: a comprehensive survey of snailfish specific genes.</title>
        <authorList>
            <person name="Kim W."/>
            <person name="Song I."/>
            <person name="Jeong J.-H."/>
            <person name="Kim D."/>
            <person name="Kim S."/>
            <person name="Ryu S."/>
            <person name="Song J.Y."/>
            <person name="Lee S.K."/>
        </authorList>
    </citation>
    <scope>NUCLEOTIDE SEQUENCE [LARGE SCALE GENOMIC DNA]</scope>
    <source>
        <tissue evidence="2">Muscle</tissue>
    </source>
</reference>
<protein>
    <submittedName>
        <fullName evidence="2">Uncharacterized protein</fullName>
    </submittedName>
</protein>
<gene>
    <name evidence="2" type="ORF">EYF80_038742</name>
</gene>
<dbReference type="Proteomes" id="UP000314294">
    <property type="component" value="Unassembled WGS sequence"/>
</dbReference>
<proteinExistence type="predicted"/>
<name>A0A4Z2GCV6_9TELE</name>
<comment type="caution">
    <text evidence="2">The sequence shown here is derived from an EMBL/GenBank/DDBJ whole genome shotgun (WGS) entry which is preliminary data.</text>
</comment>
<accession>A0A4Z2GCV6</accession>
<organism evidence="2 3">
    <name type="scientific">Liparis tanakae</name>
    <name type="common">Tanaka's snailfish</name>
    <dbReference type="NCBI Taxonomy" id="230148"/>
    <lineage>
        <taxon>Eukaryota</taxon>
        <taxon>Metazoa</taxon>
        <taxon>Chordata</taxon>
        <taxon>Craniata</taxon>
        <taxon>Vertebrata</taxon>
        <taxon>Euteleostomi</taxon>
        <taxon>Actinopterygii</taxon>
        <taxon>Neopterygii</taxon>
        <taxon>Teleostei</taxon>
        <taxon>Neoteleostei</taxon>
        <taxon>Acanthomorphata</taxon>
        <taxon>Eupercaria</taxon>
        <taxon>Perciformes</taxon>
        <taxon>Cottioidei</taxon>
        <taxon>Cottales</taxon>
        <taxon>Liparidae</taxon>
        <taxon>Liparis</taxon>
    </lineage>
</organism>
<dbReference type="AlphaFoldDB" id="A0A4Z2GCV6"/>
<evidence type="ECO:0000313" key="3">
    <source>
        <dbReference type="Proteomes" id="UP000314294"/>
    </source>
</evidence>
<evidence type="ECO:0000313" key="2">
    <source>
        <dbReference type="EMBL" id="TNN51061.1"/>
    </source>
</evidence>
<keyword evidence="3" id="KW-1185">Reference proteome</keyword>
<evidence type="ECO:0000256" key="1">
    <source>
        <dbReference type="SAM" id="MobiDB-lite"/>
    </source>
</evidence>
<sequence length="94" mass="9804">MDRGKGKRIMMEGGGVSPVAVGTDGGVVVLVTGRHEGQAVGVDLMAGDPVSLRSLLLALAQLPVTQGLQHLSTDLQHTKGRSQFQSKDQNTQIG</sequence>
<feature type="region of interest" description="Disordered" evidence="1">
    <location>
        <begin position="73"/>
        <end position="94"/>
    </location>
</feature>